<name>A0A9P4TEZ3_CURKU</name>
<evidence type="ECO:0000313" key="2">
    <source>
        <dbReference type="EMBL" id="KAF3002572.1"/>
    </source>
</evidence>
<dbReference type="AlphaFoldDB" id="A0A9P4TEZ3"/>
<gene>
    <name evidence="2" type="ORF">E8E13_008025</name>
</gene>
<dbReference type="Proteomes" id="UP000801428">
    <property type="component" value="Unassembled WGS sequence"/>
</dbReference>
<organism evidence="2 3">
    <name type="scientific">Curvularia kusanoi</name>
    <name type="common">Cochliobolus kusanoi</name>
    <dbReference type="NCBI Taxonomy" id="90978"/>
    <lineage>
        <taxon>Eukaryota</taxon>
        <taxon>Fungi</taxon>
        <taxon>Dikarya</taxon>
        <taxon>Ascomycota</taxon>
        <taxon>Pezizomycotina</taxon>
        <taxon>Dothideomycetes</taxon>
        <taxon>Pleosporomycetidae</taxon>
        <taxon>Pleosporales</taxon>
        <taxon>Pleosporineae</taxon>
        <taxon>Pleosporaceae</taxon>
        <taxon>Curvularia</taxon>
    </lineage>
</organism>
<feature type="compositionally biased region" description="Polar residues" evidence="1">
    <location>
        <begin position="38"/>
        <end position="61"/>
    </location>
</feature>
<protein>
    <submittedName>
        <fullName evidence="2">Uncharacterized protein</fullName>
    </submittedName>
</protein>
<evidence type="ECO:0000256" key="1">
    <source>
        <dbReference type="SAM" id="MobiDB-lite"/>
    </source>
</evidence>
<comment type="caution">
    <text evidence="2">The sequence shown here is derived from an EMBL/GenBank/DDBJ whole genome shotgun (WGS) entry which is preliminary data.</text>
</comment>
<evidence type="ECO:0000313" key="3">
    <source>
        <dbReference type="Proteomes" id="UP000801428"/>
    </source>
</evidence>
<accession>A0A9P4TEZ3</accession>
<sequence length="253" mass="28712">MPTRPRRLERRRRERANAHIPLSTASLYHTLGNAGSSNALSTAGSSHTPSIAGPSQPTSSPDRLRAPLVIYSNAALFVRAIMHIVLLNLDRTGAQWQFFTVYVEHLEKNKPPASHASSSDYENGLKHWLDLVELHAAQLQTLMALEYAFMEQIVMWGLECSKAESEWDHSFILTRKLEVAQLKRETRKAVKKFEERVFSELRDAKLVFSAQTPKACFMYSFEYFRALFKESIEVAVAETIVEMLRETGRGGQV</sequence>
<dbReference type="OrthoDB" id="3782884at2759"/>
<proteinExistence type="predicted"/>
<keyword evidence="3" id="KW-1185">Reference proteome</keyword>
<reference evidence="2" key="1">
    <citation type="submission" date="2019-04" db="EMBL/GenBank/DDBJ databases">
        <title>Sequencing of skin fungus with MAO and IRED activity.</title>
        <authorList>
            <person name="Marsaioli A.J."/>
            <person name="Bonatto J.M.C."/>
            <person name="Reis Junior O."/>
        </authorList>
    </citation>
    <scope>NUCLEOTIDE SEQUENCE</scope>
    <source>
        <strain evidence="2">30M1</strain>
    </source>
</reference>
<feature type="region of interest" description="Disordered" evidence="1">
    <location>
        <begin position="38"/>
        <end position="62"/>
    </location>
</feature>
<dbReference type="EMBL" id="SWKU01000011">
    <property type="protein sequence ID" value="KAF3002572.1"/>
    <property type="molecule type" value="Genomic_DNA"/>
</dbReference>